<keyword evidence="14" id="KW-1185">Reference proteome</keyword>
<dbReference type="InParanoid" id="A0A672NBG9"/>
<comment type="subcellular location">
    <subcellularLocation>
        <location evidence="1">Membrane</location>
        <topology evidence="1">Multi-pass membrane protein</topology>
    </subcellularLocation>
</comment>
<keyword evidence="3" id="KW-0813">Transport</keyword>
<evidence type="ECO:0000256" key="3">
    <source>
        <dbReference type="ARBA" id="ARBA00022448"/>
    </source>
</evidence>
<dbReference type="Pfam" id="PF02714">
    <property type="entry name" value="RSN1_7TM"/>
    <property type="match status" value="1"/>
</dbReference>
<evidence type="ECO:0000259" key="10">
    <source>
        <dbReference type="Pfam" id="PF02714"/>
    </source>
</evidence>
<accession>A0A672NBG9</accession>
<feature type="region of interest" description="Disordered" evidence="8">
    <location>
        <begin position="16"/>
        <end position="39"/>
    </location>
</feature>
<dbReference type="AlphaFoldDB" id="A0A672NBG9"/>
<feature type="transmembrane region" description="Helical" evidence="9">
    <location>
        <begin position="379"/>
        <end position="402"/>
    </location>
</feature>
<organism evidence="13 14">
    <name type="scientific">Sinocyclocheilus grahami</name>
    <name type="common">Dianchi golden-line fish</name>
    <name type="synonym">Barbus grahami</name>
    <dbReference type="NCBI Taxonomy" id="75366"/>
    <lineage>
        <taxon>Eukaryota</taxon>
        <taxon>Metazoa</taxon>
        <taxon>Chordata</taxon>
        <taxon>Craniata</taxon>
        <taxon>Vertebrata</taxon>
        <taxon>Euteleostomi</taxon>
        <taxon>Actinopterygii</taxon>
        <taxon>Neopterygii</taxon>
        <taxon>Teleostei</taxon>
        <taxon>Ostariophysi</taxon>
        <taxon>Cypriniformes</taxon>
        <taxon>Cyprinidae</taxon>
        <taxon>Cyprininae</taxon>
        <taxon>Sinocyclocheilus</taxon>
    </lineage>
</organism>
<feature type="domain" description="CSC1/OSCA1-like 7TM region" evidence="10">
    <location>
        <begin position="339"/>
        <end position="516"/>
    </location>
</feature>
<dbReference type="GO" id="GO:0005886">
    <property type="term" value="C:plasma membrane"/>
    <property type="evidence" value="ECO:0007669"/>
    <property type="project" value="TreeGrafter"/>
</dbReference>
<proteinExistence type="inferred from homology"/>
<feature type="transmembrane region" description="Helical" evidence="9">
    <location>
        <begin position="594"/>
        <end position="615"/>
    </location>
</feature>
<dbReference type="PANTHER" id="PTHR13018">
    <property type="entry name" value="PROBABLE MEMBRANE PROTEIN DUF221-RELATED"/>
    <property type="match status" value="1"/>
</dbReference>
<feature type="domain" description="CSC1/OSCA1-like cytosolic" evidence="12">
    <location>
        <begin position="150"/>
        <end position="327"/>
    </location>
</feature>
<dbReference type="InterPro" id="IPR027815">
    <property type="entry name" value="CSC1/OSCA1-like_cyt"/>
</dbReference>
<name>A0A672NBG9_SINGR</name>
<evidence type="ECO:0000256" key="4">
    <source>
        <dbReference type="ARBA" id="ARBA00022692"/>
    </source>
</evidence>
<comment type="similarity">
    <text evidence="2">Belongs to the CSC1 (TC 1.A.17) family.</text>
</comment>
<evidence type="ECO:0000256" key="8">
    <source>
        <dbReference type="SAM" id="MobiDB-lite"/>
    </source>
</evidence>
<feature type="compositionally biased region" description="Polar residues" evidence="8">
    <location>
        <begin position="654"/>
        <end position="668"/>
    </location>
</feature>
<evidence type="ECO:0000256" key="5">
    <source>
        <dbReference type="ARBA" id="ARBA00022989"/>
    </source>
</evidence>
<keyword evidence="5 9" id="KW-1133">Transmembrane helix</keyword>
<evidence type="ECO:0000256" key="1">
    <source>
        <dbReference type="ARBA" id="ARBA00004141"/>
    </source>
</evidence>
<evidence type="ECO:0000256" key="6">
    <source>
        <dbReference type="ARBA" id="ARBA00023136"/>
    </source>
</evidence>
<dbReference type="Pfam" id="PF13967">
    <property type="entry name" value="RSN1_TM"/>
    <property type="match status" value="1"/>
</dbReference>
<dbReference type="InterPro" id="IPR045122">
    <property type="entry name" value="Csc1-like"/>
</dbReference>
<feature type="transmembrane region" description="Helical" evidence="9">
    <location>
        <begin position="335"/>
        <end position="359"/>
    </location>
</feature>
<feature type="region of interest" description="Disordered" evidence="8">
    <location>
        <begin position="650"/>
        <end position="707"/>
    </location>
</feature>
<dbReference type="OMA" id="CKREERD"/>
<evidence type="ECO:0000313" key="14">
    <source>
        <dbReference type="Proteomes" id="UP000472262"/>
    </source>
</evidence>
<dbReference type="PANTHER" id="PTHR13018:SF21">
    <property type="entry name" value="CALCIUM PERMEABLE STRESS-GATED CATION CHANNEL 1"/>
    <property type="match status" value="1"/>
</dbReference>
<feature type="compositionally biased region" description="Basic and acidic residues" evidence="8">
    <location>
        <begin position="669"/>
        <end position="691"/>
    </location>
</feature>
<dbReference type="GO" id="GO:0005227">
    <property type="term" value="F:calcium-activated cation channel activity"/>
    <property type="evidence" value="ECO:0007669"/>
    <property type="project" value="InterPro"/>
</dbReference>
<dbReference type="Ensembl" id="ENSSGRT00000050720.1">
    <property type="protein sequence ID" value="ENSSGRP00000047423.1"/>
    <property type="gene ID" value="ENSSGRG00000025349.1"/>
</dbReference>
<protein>
    <submittedName>
        <fullName evidence="13">Calcium permeable stress-gated cation channel 1-like</fullName>
    </submittedName>
</protein>
<comment type="catalytic activity">
    <reaction evidence="7">
        <text>Ca(2+)(in) = Ca(2+)(out)</text>
        <dbReference type="Rhea" id="RHEA:29671"/>
        <dbReference type="ChEBI" id="CHEBI:29108"/>
    </reaction>
</comment>
<reference evidence="13" key="2">
    <citation type="submission" date="2025-09" db="UniProtKB">
        <authorList>
            <consortium name="Ensembl"/>
        </authorList>
    </citation>
    <scope>IDENTIFICATION</scope>
</reference>
<dbReference type="Proteomes" id="UP000472262">
    <property type="component" value="Unassembled WGS sequence"/>
</dbReference>
<feature type="transmembrane region" description="Helical" evidence="9">
    <location>
        <begin position="423"/>
        <end position="450"/>
    </location>
</feature>
<gene>
    <name evidence="13" type="primary">LOC107586879</name>
</gene>
<sequence length="707" mass="81364">RLALLMENDSLTSLFYGEQSEKEKTPSESSPSDSETKDMVRTFCKREERDRHKCGIDAITYLSFQRHIILLMMVVCLLSLTIILPVNLSGNLLGDSPQNFGRTTVVNVPAQNIFLWLHSIFALLYFVITVLCMAHHSSRLEYRDDEKVVRTLMITSIPREISDPGLITKHLHEAYPSCTVTDIRFCFDVQKLMKLDSERRKAMKGRLYFTTKAQKEGRIMIKTHPCAQIFCCDLCGFEQVDAEQYYSELEEKLTDEFNAEKNRISMKRLGIAFVTFRDERMTAVIVKDYSRARCRHRPQQSSITTVVRSHQWGVSYAPAPNDIIWENLSVCGSRWWLRCVLLNILLFLLLFFLTTPAIIVNTMDKFNVTRPVESLRNPVITQFFPTLLLWAFSILLPFIVYYSSFFEYHWTRSGENQVTMHKCFLLLVFMVIILPSLGLSSLDLFFRWLFDIHFLDETDVKFQCVFLPDNGAFFVNYVITSSLIGTAMELLRIPALLVYSLRLCFAKSKAERIHVKRVSESVIHVKNKFFLFWKLQSRLRSCLSTYNKKTFPEPDPNQETKISRPRPQDQVSCSVPYKSKTLWFISCAGPVQPISLFTFITLLCCIAFSCFGFCLKKLRPDRSTSYQVTCCINKKRTSVLLEPELGLTPMPSPAHQSYGTMGNNQSSVHDAEGVEEKNLEETLETELKDEPNPSCPSPLMDSPVGFP</sequence>
<feature type="transmembrane region" description="Helical" evidence="9">
    <location>
        <begin position="113"/>
        <end position="134"/>
    </location>
</feature>
<feature type="transmembrane region" description="Helical" evidence="9">
    <location>
        <begin position="68"/>
        <end position="93"/>
    </location>
</feature>
<evidence type="ECO:0000256" key="9">
    <source>
        <dbReference type="SAM" id="Phobius"/>
    </source>
</evidence>
<evidence type="ECO:0000313" key="13">
    <source>
        <dbReference type="Ensembl" id="ENSSGRP00000047423.1"/>
    </source>
</evidence>
<evidence type="ECO:0000256" key="7">
    <source>
        <dbReference type="ARBA" id="ARBA00036634"/>
    </source>
</evidence>
<reference evidence="13" key="1">
    <citation type="submission" date="2025-08" db="UniProtKB">
        <authorList>
            <consortium name="Ensembl"/>
        </authorList>
    </citation>
    <scope>IDENTIFICATION</scope>
</reference>
<feature type="domain" description="CSC1/OSCA1-like N-terminal transmembrane" evidence="11">
    <location>
        <begin position="23"/>
        <end position="133"/>
    </location>
</feature>
<keyword evidence="4 9" id="KW-0812">Transmembrane</keyword>
<dbReference type="InterPro" id="IPR032880">
    <property type="entry name" value="CSC1/OSCA1-like_N"/>
</dbReference>
<feature type="region of interest" description="Disordered" evidence="8">
    <location>
        <begin position="550"/>
        <end position="569"/>
    </location>
</feature>
<evidence type="ECO:0000256" key="2">
    <source>
        <dbReference type="ARBA" id="ARBA00007779"/>
    </source>
</evidence>
<evidence type="ECO:0000259" key="11">
    <source>
        <dbReference type="Pfam" id="PF13967"/>
    </source>
</evidence>
<evidence type="ECO:0000259" key="12">
    <source>
        <dbReference type="Pfam" id="PF14703"/>
    </source>
</evidence>
<dbReference type="InterPro" id="IPR003864">
    <property type="entry name" value="CSC1/OSCA1-like_7TM"/>
</dbReference>
<dbReference type="Pfam" id="PF14703">
    <property type="entry name" value="PHM7_cyt"/>
    <property type="match status" value="1"/>
</dbReference>
<keyword evidence="6 9" id="KW-0472">Membrane</keyword>